<dbReference type="CDD" id="cd04666">
    <property type="entry name" value="NUDIX_DIPP2_like_Nudt4"/>
    <property type="match status" value="1"/>
</dbReference>
<evidence type="ECO:0000256" key="4">
    <source>
        <dbReference type="ARBA" id="ARBA00022842"/>
    </source>
</evidence>
<proteinExistence type="predicted"/>
<dbReference type="KEGG" id="plia:E4191_22715"/>
<evidence type="ECO:0000256" key="1">
    <source>
        <dbReference type="ARBA" id="ARBA00001946"/>
    </source>
</evidence>
<evidence type="ECO:0000256" key="3">
    <source>
        <dbReference type="ARBA" id="ARBA00022801"/>
    </source>
</evidence>
<geneLocation type="plasmid" evidence="6 7">
    <name>unnamed1</name>
</geneLocation>
<evidence type="ECO:0000313" key="6">
    <source>
        <dbReference type="EMBL" id="QDA36871.1"/>
    </source>
</evidence>
<dbReference type="Pfam" id="PF00293">
    <property type="entry name" value="NUDIX"/>
    <property type="match status" value="1"/>
</dbReference>
<keyword evidence="6" id="KW-0614">Plasmid</keyword>
<evidence type="ECO:0000259" key="5">
    <source>
        <dbReference type="PROSITE" id="PS51462"/>
    </source>
</evidence>
<dbReference type="InterPro" id="IPR047198">
    <property type="entry name" value="DDP-like_NUDIX"/>
</dbReference>
<dbReference type="InterPro" id="IPR000086">
    <property type="entry name" value="NUDIX_hydrolase_dom"/>
</dbReference>
<name>A0A4Y5STL8_9RHOB</name>
<dbReference type="InterPro" id="IPR015797">
    <property type="entry name" value="NUDIX_hydrolase-like_dom_sf"/>
</dbReference>
<keyword evidence="3" id="KW-0378">Hydrolase</keyword>
<reference evidence="7" key="1">
    <citation type="submission" date="2019-05" db="EMBL/GenBank/DDBJ databases">
        <title>Tamlana fucoidanivorans sp. nov., isolated from the surface of algae collected from Fujian province in China.</title>
        <authorList>
            <person name="Li J."/>
        </authorList>
    </citation>
    <scope>NUCLEOTIDE SEQUENCE [LARGE SCALE GENOMIC DNA]</scope>
    <source>
        <strain evidence="7">2251</strain>
        <plasmid evidence="7">unnamed1</plasmid>
    </source>
</reference>
<dbReference type="GO" id="GO:0046872">
    <property type="term" value="F:metal ion binding"/>
    <property type="evidence" value="ECO:0007669"/>
    <property type="project" value="UniProtKB-KW"/>
</dbReference>
<accession>A0A4Y5STL8</accession>
<dbReference type="PANTHER" id="PTHR12629:SF0">
    <property type="entry name" value="DIPHOSPHOINOSITOL-POLYPHOSPHATE DIPHOSPHATASE"/>
    <property type="match status" value="1"/>
</dbReference>
<evidence type="ECO:0000256" key="2">
    <source>
        <dbReference type="ARBA" id="ARBA00022723"/>
    </source>
</evidence>
<dbReference type="Gene3D" id="3.90.79.10">
    <property type="entry name" value="Nucleoside Triphosphate Pyrophosphohydrolase"/>
    <property type="match status" value="1"/>
</dbReference>
<dbReference type="Proteomes" id="UP000296374">
    <property type="component" value="Plasmid unnamed1"/>
</dbReference>
<dbReference type="GO" id="GO:0005737">
    <property type="term" value="C:cytoplasm"/>
    <property type="evidence" value="ECO:0007669"/>
    <property type="project" value="TreeGrafter"/>
</dbReference>
<dbReference type="PROSITE" id="PS51462">
    <property type="entry name" value="NUDIX"/>
    <property type="match status" value="1"/>
</dbReference>
<keyword evidence="2" id="KW-0479">Metal-binding</keyword>
<dbReference type="PANTHER" id="PTHR12629">
    <property type="entry name" value="DIPHOSPHOINOSITOL POLYPHOSPHATE PHOSPHOHYDROLASE"/>
    <property type="match status" value="1"/>
</dbReference>
<dbReference type="AlphaFoldDB" id="A0A4Y5STL8"/>
<sequence length="148" mass="16732">MTEKRYGVLCRLPGKGKDQIVLVTRQSRKEWIHPKGHRIPGMSGPASARREAYEEGGLKGRVFAHRKVVVLCGQGSKKILLTLYDMRVDKLLKRWPESRKRERIVVSVAKAGRMSYGRFWVMGSEKAAYRGGCQSLPEPPEGAIRLGR</sequence>
<dbReference type="RefSeq" id="WP_139616554.1">
    <property type="nucleotide sequence ID" value="NZ_CP040765.1"/>
</dbReference>
<organism evidence="6 7">
    <name type="scientific">Paracoccus liaowanqingii</name>
    <dbReference type="NCBI Taxonomy" id="2560053"/>
    <lineage>
        <taxon>Bacteria</taxon>
        <taxon>Pseudomonadati</taxon>
        <taxon>Pseudomonadota</taxon>
        <taxon>Alphaproteobacteria</taxon>
        <taxon>Rhodobacterales</taxon>
        <taxon>Paracoccaceae</taxon>
        <taxon>Paracoccus</taxon>
    </lineage>
</organism>
<dbReference type="SUPFAM" id="SSF55811">
    <property type="entry name" value="Nudix"/>
    <property type="match status" value="1"/>
</dbReference>
<dbReference type="EMBL" id="CP040765">
    <property type="protein sequence ID" value="QDA36871.1"/>
    <property type="molecule type" value="Genomic_DNA"/>
</dbReference>
<dbReference type="GO" id="GO:0016462">
    <property type="term" value="F:pyrophosphatase activity"/>
    <property type="evidence" value="ECO:0007669"/>
    <property type="project" value="InterPro"/>
</dbReference>
<feature type="domain" description="Nudix hydrolase" evidence="5">
    <location>
        <begin position="3"/>
        <end position="127"/>
    </location>
</feature>
<gene>
    <name evidence="6" type="ORF">E4191_22715</name>
</gene>
<comment type="cofactor">
    <cofactor evidence="1">
        <name>Mg(2+)</name>
        <dbReference type="ChEBI" id="CHEBI:18420"/>
    </cofactor>
</comment>
<protein>
    <submittedName>
        <fullName evidence="6">NUDIX domain-containing protein</fullName>
    </submittedName>
</protein>
<evidence type="ECO:0000313" key="7">
    <source>
        <dbReference type="Proteomes" id="UP000296374"/>
    </source>
</evidence>
<keyword evidence="4" id="KW-0460">Magnesium</keyword>